<dbReference type="PROSITE" id="PS50303">
    <property type="entry name" value="PUM_HD"/>
    <property type="match status" value="1"/>
</dbReference>
<evidence type="ECO:0000259" key="3">
    <source>
        <dbReference type="PROSITE" id="PS50303"/>
    </source>
</evidence>
<dbReference type="GO" id="GO:0005737">
    <property type="term" value="C:cytoplasm"/>
    <property type="evidence" value="ECO:0007669"/>
    <property type="project" value="TreeGrafter"/>
</dbReference>
<dbReference type="AlphaFoldDB" id="A0A1R1X6X9"/>
<dbReference type="Pfam" id="PF00806">
    <property type="entry name" value="PUF"/>
    <property type="match status" value="2"/>
</dbReference>
<dbReference type="SMART" id="SM00025">
    <property type="entry name" value="Pumilio"/>
    <property type="match status" value="8"/>
</dbReference>
<evidence type="ECO:0000256" key="1">
    <source>
        <dbReference type="ARBA" id="ARBA00022737"/>
    </source>
</evidence>
<feature type="repeat" description="Pumilio" evidence="2">
    <location>
        <begin position="644"/>
        <end position="681"/>
    </location>
</feature>
<reference evidence="4 5" key="1">
    <citation type="submission" date="2017-01" db="EMBL/GenBank/DDBJ databases">
        <authorList>
            <person name="Mah S.A."/>
            <person name="Swanson W.J."/>
            <person name="Moy G.W."/>
            <person name="Vacquier V.D."/>
        </authorList>
    </citation>
    <scope>NUCLEOTIDE SEQUENCE [LARGE SCALE GENOMIC DNA]</scope>
    <source>
        <strain evidence="4 5">GSMNP</strain>
    </source>
</reference>
<dbReference type="STRING" id="133412.A0A1R1X6X9"/>
<dbReference type="SUPFAM" id="SSF48371">
    <property type="entry name" value="ARM repeat"/>
    <property type="match status" value="1"/>
</dbReference>
<feature type="repeat" description="Pumilio" evidence="2">
    <location>
        <begin position="567"/>
        <end position="602"/>
    </location>
</feature>
<gene>
    <name evidence="4" type="ORF">AYI70_g10376</name>
</gene>
<dbReference type="GO" id="GO:0010608">
    <property type="term" value="P:post-transcriptional regulation of gene expression"/>
    <property type="evidence" value="ECO:0007669"/>
    <property type="project" value="TreeGrafter"/>
</dbReference>
<dbReference type="Proteomes" id="UP000187283">
    <property type="component" value="Unassembled WGS sequence"/>
</dbReference>
<dbReference type="OrthoDB" id="668540at2759"/>
<feature type="repeat" description="Pumilio" evidence="2">
    <location>
        <begin position="603"/>
        <end position="638"/>
    </location>
</feature>
<dbReference type="Gene3D" id="1.25.10.10">
    <property type="entry name" value="Leucine-rich Repeat Variant"/>
    <property type="match status" value="1"/>
</dbReference>
<organism evidence="4 5">
    <name type="scientific">Smittium culicis</name>
    <dbReference type="NCBI Taxonomy" id="133412"/>
    <lineage>
        <taxon>Eukaryota</taxon>
        <taxon>Fungi</taxon>
        <taxon>Fungi incertae sedis</taxon>
        <taxon>Zoopagomycota</taxon>
        <taxon>Kickxellomycotina</taxon>
        <taxon>Harpellomycetes</taxon>
        <taxon>Harpellales</taxon>
        <taxon>Legeriomycetaceae</taxon>
        <taxon>Smittium</taxon>
    </lineage>
</organism>
<dbReference type="InterPro" id="IPR033712">
    <property type="entry name" value="Pumilio_RNA-bd"/>
</dbReference>
<proteinExistence type="predicted"/>
<sequence>MNFANNISDRTQKCEITSDASIYSGYDPIQDGSLDLNSCLIFGPDTNRVTKKSYSFPYIEENSLNRSSVSSDKIDDLMYNVSITRCSDLGSYARNTSCKGFEQSREDNINYLSTKYATNNQYGPISNHQKFKFERLTFLNEEPCANFLSNKSNTSLKQSDIVSNGCNSNNLLKNFGNEYMCKSSIISSRPDQFSTDFLYNNSNNTSNSLSNPGSQRLSLSNYGNMFNNANLDLSKNEFSKSQDTVSSFAKGSPSISSSLNPNLGGFNTTPIRNLDHGSFGPENIWNIDQAKTPTISDLYRDRYFDYKNLNSLPGMNSPSTSNSTNVSTEFEYKRDNTNKAESFGEKFLKNEAIDFAKIKSKYQGTGKAAPGFGDIKTSSSGEDIKKLKGKMFNLSTEQVGSRVIQECLQNANESTLIELFKEISPNIELLVTDMFGNYVIQKFLELGNVTIREKICKAVLESTSRLSLQVYGCRVIQKIIIFSGPDIQKKIMSELKPVVLESIHDINGNHVMQKAIEFGTISDLVFITQQIEGQILSLCTHQFGCHVLQRLIERLFNHTFMTTLVEKIKGDINLLVKNKYGNYVIQHILKFGDKKQKEMITSEVSKNFFSFSKHKYASNAVEKSLEYLSKKEFSQLIKSITTKSFGETPIIAELIRNQFGNYVVQKLISLSDYETQAMLLEGVEPYLKSIKNNMYSKRLSIKVEQILSRKKMLGTKVY</sequence>
<dbReference type="InterPro" id="IPR011989">
    <property type="entry name" value="ARM-like"/>
</dbReference>
<evidence type="ECO:0000256" key="2">
    <source>
        <dbReference type="PROSITE-ProRule" id="PRU00317"/>
    </source>
</evidence>
<dbReference type="InterPro" id="IPR001313">
    <property type="entry name" value="Pumilio_RNA-bd_rpt"/>
</dbReference>
<feature type="repeat" description="Pumilio" evidence="2">
    <location>
        <begin position="458"/>
        <end position="493"/>
    </location>
</feature>
<dbReference type="InterPro" id="IPR033133">
    <property type="entry name" value="PUM-HD"/>
</dbReference>
<feature type="domain" description="PUM-HD" evidence="3">
    <location>
        <begin position="364"/>
        <end position="707"/>
    </location>
</feature>
<keyword evidence="5" id="KW-1185">Reference proteome</keyword>
<protein>
    <submittedName>
        <fullName evidence="4">Pumilio-like protein</fullName>
    </submittedName>
</protein>
<evidence type="ECO:0000313" key="5">
    <source>
        <dbReference type="Proteomes" id="UP000187283"/>
    </source>
</evidence>
<dbReference type="PANTHER" id="PTHR12537:SF12">
    <property type="entry name" value="MATERNAL PROTEIN PUMILIO"/>
    <property type="match status" value="1"/>
</dbReference>
<dbReference type="PANTHER" id="PTHR12537">
    <property type="entry name" value="RNA BINDING PROTEIN PUMILIO-RELATED"/>
    <property type="match status" value="1"/>
</dbReference>
<dbReference type="EMBL" id="LSSN01005042">
    <property type="protein sequence ID" value="OMJ10350.1"/>
    <property type="molecule type" value="Genomic_DNA"/>
</dbReference>
<name>A0A1R1X6X9_9FUNG</name>
<feature type="repeat" description="Pumilio" evidence="2">
    <location>
        <begin position="422"/>
        <end position="457"/>
    </location>
</feature>
<feature type="repeat" description="Pumilio" evidence="2">
    <location>
        <begin position="530"/>
        <end position="566"/>
    </location>
</feature>
<dbReference type="CDD" id="cd07920">
    <property type="entry name" value="Pumilio"/>
    <property type="match status" value="1"/>
</dbReference>
<evidence type="ECO:0000313" key="4">
    <source>
        <dbReference type="EMBL" id="OMJ10350.1"/>
    </source>
</evidence>
<dbReference type="Pfam" id="PF22493">
    <property type="entry name" value="PUF_NOP9"/>
    <property type="match status" value="2"/>
</dbReference>
<feature type="repeat" description="Pumilio" evidence="2">
    <location>
        <begin position="386"/>
        <end position="421"/>
    </location>
</feature>
<dbReference type="GO" id="GO:0003729">
    <property type="term" value="F:mRNA binding"/>
    <property type="evidence" value="ECO:0007669"/>
    <property type="project" value="TreeGrafter"/>
</dbReference>
<dbReference type="PROSITE" id="PS50302">
    <property type="entry name" value="PUM"/>
    <property type="match status" value="7"/>
</dbReference>
<accession>A0A1R1X6X9</accession>
<keyword evidence="1" id="KW-0677">Repeat</keyword>
<comment type="caution">
    <text evidence="4">The sequence shown here is derived from an EMBL/GenBank/DDBJ whole genome shotgun (WGS) entry which is preliminary data.</text>
</comment>
<dbReference type="InterPro" id="IPR016024">
    <property type="entry name" value="ARM-type_fold"/>
</dbReference>